<comment type="catalytic activity">
    <reaction evidence="14">
        <text>D-maltose + ATP = alpha-maltose 1-phosphate + ADP + H(+)</text>
        <dbReference type="Rhea" id="RHEA:31915"/>
        <dbReference type="ChEBI" id="CHEBI:15378"/>
        <dbReference type="ChEBI" id="CHEBI:17306"/>
        <dbReference type="ChEBI" id="CHEBI:30616"/>
        <dbReference type="ChEBI" id="CHEBI:63576"/>
        <dbReference type="ChEBI" id="CHEBI:456216"/>
        <dbReference type="EC" id="2.7.1.175"/>
    </reaction>
</comment>
<evidence type="ECO:0000256" key="12">
    <source>
        <dbReference type="ARBA" id="ARBA00023277"/>
    </source>
</evidence>
<keyword evidence="11" id="KW-0320">Glycogen biosynthesis</keyword>
<evidence type="ECO:0000256" key="5">
    <source>
        <dbReference type="ARBA" id="ARBA00013882"/>
    </source>
</evidence>
<comment type="subunit">
    <text evidence="3">Monomer.</text>
</comment>
<keyword evidence="9" id="KW-0418">Kinase</keyword>
<keyword evidence="6" id="KW-0321">Glycogen metabolism</keyword>
<dbReference type="GO" id="GO:0016301">
    <property type="term" value="F:kinase activity"/>
    <property type="evidence" value="ECO:0007669"/>
    <property type="project" value="UniProtKB-KW"/>
</dbReference>
<protein>
    <recommendedName>
        <fullName evidence="5">Maltokinase</fullName>
        <ecNumber evidence="4">2.7.1.175</ecNumber>
    </recommendedName>
    <alternativeName>
        <fullName evidence="13">Maltose-1-phosphate synthase</fullName>
    </alternativeName>
</protein>
<keyword evidence="12" id="KW-0119">Carbohydrate metabolism</keyword>
<keyword evidence="10" id="KW-0067">ATP-binding</keyword>
<keyword evidence="8" id="KW-0547">Nucleotide-binding</keyword>
<reference evidence="17" key="1">
    <citation type="submission" date="2016-10" db="EMBL/GenBank/DDBJ databases">
        <authorList>
            <person name="Varghese N."/>
            <person name="Submissions S."/>
        </authorList>
    </citation>
    <scope>NUCLEOTIDE SEQUENCE [LARGE SCALE GENOMIC DNA]</scope>
    <source>
        <strain evidence="17">DSM 22965</strain>
    </source>
</reference>
<evidence type="ECO:0000256" key="10">
    <source>
        <dbReference type="ARBA" id="ARBA00022840"/>
    </source>
</evidence>
<dbReference type="Proteomes" id="UP000199649">
    <property type="component" value="Chromosome I"/>
</dbReference>
<accession>A0A1H1RJK0</accession>
<evidence type="ECO:0000259" key="15">
    <source>
        <dbReference type="Pfam" id="PF18085"/>
    </source>
</evidence>
<evidence type="ECO:0000256" key="9">
    <source>
        <dbReference type="ARBA" id="ARBA00022777"/>
    </source>
</evidence>
<evidence type="ECO:0000256" key="6">
    <source>
        <dbReference type="ARBA" id="ARBA00022600"/>
    </source>
</evidence>
<evidence type="ECO:0000256" key="8">
    <source>
        <dbReference type="ARBA" id="ARBA00022741"/>
    </source>
</evidence>
<evidence type="ECO:0000256" key="11">
    <source>
        <dbReference type="ARBA" id="ARBA00023056"/>
    </source>
</evidence>
<dbReference type="GO" id="GO:0005524">
    <property type="term" value="F:ATP binding"/>
    <property type="evidence" value="ECO:0007669"/>
    <property type="project" value="UniProtKB-KW"/>
</dbReference>
<comment type="similarity">
    <text evidence="2">Belongs to the aminoglycoside phosphotransferase family.</text>
</comment>
<evidence type="ECO:0000256" key="14">
    <source>
        <dbReference type="ARBA" id="ARBA00049067"/>
    </source>
</evidence>
<dbReference type="AlphaFoldDB" id="A0A1H1RJK0"/>
<evidence type="ECO:0000256" key="3">
    <source>
        <dbReference type="ARBA" id="ARBA00011245"/>
    </source>
</evidence>
<dbReference type="STRING" id="684552.SAMN04489719_2138"/>
<evidence type="ECO:0000256" key="2">
    <source>
        <dbReference type="ARBA" id="ARBA00006219"/>
    </source>
</evidence>
<sequence length="467" mass="49618">MARMSAQPNDPAHGTDDPAVVDAIAAWMPSTRWYPLKGQQVDVALERSFDLGDAAILLLRAGDALLQVPVAWRDEPGAAPIARLGDRWLVDACHDADAVQALLDAASGKRSVAGLEGDALGEPAPVGDIRVVAGEQSNTSIIGGDPEAPGGRWIAKVFRVVSPGDNPDVVVTGALTRAGCARVPALRAALSASWPAGDATVTGHLMAVSAFVPGASDGWELFRRHALAALRGDPGATPDATALGAAVATVHRDLAEALGTAEATEADTLRFITGLEQRLAWAREQASDALGELDAELSLAAERLRAIGSLGQLQQIHGDLHLGQVLRGDDGAWMLLDFEGEPLRPMHERMVREPRVRDVVGMLRSFDYAAGWALLQEPGGDPAIAGDWIVRRQREFLDGYADAMGAAPDRDPVFDALLLDKALYEVVYELRNRPDWLPIPLEAVRALVTAQPQQEPSGAPADRTPVE</sequence>
<evidence type="ECO:0000313" key="17">
    <source>
        <dbReference type="Proteomes" id="UP000199649"/>
    </source>
</evidence>
<evidence type="ECO:0000256" key="13">
    <source>
        <dbReference type="ARBA" id="ARBA00031251"/>
    </source>
</evidence>
<keyword evidence="7" id="KW-0808">Transferase</keyword>
<comment type="pathway">
    <text evidence="1">Glycan biosynthesis; glycogen biosynthesis.</text>
</comment>
<dbReference type="Pfam" id="PF18085">
    <property type="entry name" value="Mak_N_cap"/>
    <property type="match status" value="1"/>
</dbReference>
<evidence type="ECO:0000256" key="1">
    <source>
        <dbReference type="ARBA" id="ARBA00004964"/>
    </source>
</evidence>
<proteinExistence type="inferred from homology"/>
<feature type="domain" description="Maltokinase N-terminal cap" evidence="15">
    <location>
        <begin position="27"/>
        <end position="95"/>
    </location>
</feature>
<dbReference type="GO" id="GO:0005978">
    <property type="term" value="P:glycogen biosynthetic process"/>
    <property type="evidence" value="ECO:0007669"/>
    <property type="project" value="UniProtKB-UniPathway"/>
</dbReference>
<dbReference type="InterPro" id="IPR040999">
    <property type="entry name" value="Mak_N_cap"/>
</dbReference>
<dbReference type="InterPro" id="IPR011009">
    <property type="entry name" value="Kinase-like_dom_sf"/>
</dbReference>
<evidence type="ECO:0000313" key="16">
    <source>
        <dbReference type="EMBL" id="SDS35895.1"/>
    </source>
</evidence>
<dbReference type="Gene3D" id="3.90.1200.10">
    <property type="match status" value="1"/>
</dbReference>
<gene>
    <name evidence="16" type="ORF">SAMN04489719_2138</name>
</gene>
<organism evidence="16 17">
    <name type="scientific">Agrococcus carbonis</name>
    <dbReference type="NCBI Taxonomy" id="684552"/>
    <lineage>
        <taxon>Bacteria</taxon>
        <taxon>Bacillati</taxon>
        <taxon>Actinomycetota</taxon>
        <taxon>Actinomycetes</taxon>
        <taxon>Micrococcales</taxon>
        <taxon>Microbacteriaceae</taxon>
        <taxon>Agrococcus</taxon>
    </lineage>
</organism>
<dbReference type="UniPathway" id="UPA00164"/>
<dbReference type="EC" id="2.7.1.175" evidence="4"/>
<dbReference type="EMBL" id="LT629734">
    <property type="protein sequence ID" value="SDS35895.1"/>
    <property type="molecule type" value="Genomic_DNA"/>
</dbReference>
<dbReference type="SUPFAM" id="SSF56112">
    <property type="entry name" value="Protein kinase-like (PK-like)"/>
    <property type="match status" value="1"/>
</dbReference>
<evidence type="ECO:0000256" key="7">
    <source>
        <dbReference type="ARBA" id="ARBA00022679"/>
    </source>
</evidence>
<keyword evidence="17" id="KW-1185">Reference proteome</keyword>
<name>A0A1H1RJK0_9MICO</name>
<evidence type="ECO:0000256" key="4">
    <source>
        <dbReference type="ARBA" id="ARBA00011962"/>
    </source>
</evidence>